<feature type="domain" description="PRC-barrel" evidence="1">
    <location>
        <begin position="24"/>
        <end position="94"/>
    </location>
</feature>
<comment type="caution">
    <text evidence="2">The sequence shown here is derived from an EMBL/GenBank/DDBJ whole genome shotgun (WGS) entry which is preliminary data.</text>
</comment>
<dbReference type="InterPro" id="IPR014747">
    <property type="entry name" value="Bac_photo_RC_H_C"/>
</dbReference>
<dbReference type="Pfam" id="PF05239">
    <property type="entry name" value="PRC"/>
    <property type="match status" value="1"/>
</dbReference>
<sequence length="148" mass="16176">MPARSNPRLIMLSDSELSVATEEADVRGRSVKDRAGQDLGRVDDLLIDPDERRVRFLVVGSGGFLGLGEQQSFIPVDAVSRIDEEVVTVDLTRENVAGAPAYDPDLTAEPSYLESIYGYYGFIPFWGPGYIAPPGLPRDPKQLPPDQA</sequence>
<dbReference type="OrthoDB" id="4738165at2"/>
<evidence type="ECO:0000313" key="3">
    <source>
        <dbReference type="Proteomes" id="UP000293865"/>
    </source>
</evidence>
<dbReference type="Gene3D" id="3.90.50.10">
    <property type="entry name" value="Photosynthetic Reaction Center, subunit H, domain 2"/>
    <property type="match status" value="1"/>
</dbReference>
<reference evidence="2 3" key="1">
    <citation type="submission" date="2019-01" db="EMBL/GenBank/DDBJ databases">
        <title>Agromyces.</title>
        <authorList>
            <person name="Li J."/>
        </authorList>
    </citation>
    <scope>NUCLEOTIDE SEQUENCE [LARGE SCALE GENOMIC DNA]</scope>
    <source>
        <strain evidence="2 3">DSM 15934</strain>
    </source>
</reference>
<dbReference type="SUPFAM" id="SSF50346">
    <property type="entry name" value="PRC-barrel domain"/>
    <property type="match status" value="1"/>
</dbReference>
<organism evidence="2 3">
    <name type="scientific">Agromyces albus</name>
    <dbReference type="NCBI Taxonomy" id="205332"/>
    <lineage>
        <taxon>Bacteria</taxon>
        <taxon>Bacillati</taxon>
        <taxon>Actinomycetota</taxon>
        <taxon>Actinomycetes</taxon>
        <taxon>Micrococcales</taxon>
        <taxon>Microbacteriaceae</taxon>
        <taxon>Agromyces</taxon>
    </lineage>
</organism>
<dbReference type="EMBL" id="SDPN01000002">
    <property type="protein sequence ID" value="RXZ73015.1"/>
    <property type="molecule type" value="Genomic_DNA"/>
</dbReference>
<protein>
    <submittedName>
        <fullName evidence="2">PRC-barrel domain containing protein</fullName>
    </submittedName>
</protein>
<evidence type="ECO:0000259" key="1">
    <source>
        <dbReference type="Pfam" id="PF05239"/>
    </source>
</evidence>
<dbReference type="InterPro" id="IPR011033">
    <property type="entry name" value="PRC_barrel-like_sf"/>
</dbReference>
<dbReference type="PANTHER" id="PTHR36505:SF1">
    <property type="entry name" value="BLR1072 PROTEIN"/>
    <property type="match status" value="1"/>
</dbReference>
<dbReference type="Proteomes" id="UP000293865">
    <property type="component" value="Unassembled WGS sequence"/>
</dbReference>
<gene>
    <name evidence="2" type="ORF">ESP51_01995</name>
</gene>
<dbReference type="RefSeq" id="WP_129519202.1">
    <property type="nucleotide sequence ID" value="NZ_SDPN01000002.1"/>
</dbReference>
<keyword evidence="3" id="KW-1185">Reference proteome</keyword>
<accession>A0A4Q2L486</accession>
<dbReference type="AlphaFoldDB" id="A0A4Q2L486"/>
<dbReference type="PANTHER" id="PTHR36505">
    <property type="entry name" value="BLR1072 PROTEIN"/>
    <property type="match status" value="1"/>
</dbReference>
<evidence type="ECO:0000313" key="2">
    <source>
        <dbReference type="EMBL" id="RXZ73015.1"/>
    </source>
</evidence>
<dbReference type="GO" id="GO:0030077">
    <property type="term" value="C:plasma membrane light-harvesting complex"/>
    <property type="evidence" value="ECO:0007669"/>
    <property type="project" value="InterPro"/>
</dbReference>
<dbReference type="GO" id="GO:0019684">
    <property type="term" value="P:photosynthesis, light reaction"/>
    <property type="evidence" value="ECO:0007669"/>
    <property type="project" value="InterPro"/>
</dbReference>
<dbReference type="InterPro" id="IPR027275">
    <property type="entry name" value="PRC-brl_dom"/>
</dbReference>
<proteinExistence type="predicted"/>
<name>A0A4Q2L486_9MICO</name>